<accession>A0ACC2RLS5</accession>
<sequence length="91" mass="10000">MMKGLPLIRIGCLSSQYLQHHHLCLSLPTEYPSLQIVLSLSFIPWLLSGMLLMAFNSYLPHVPQHVLMNPCMSSHPSAALGGTLVDSSPVM</sequence>
<name>A0ACC2RLS5_9FUNG</name>
<keyword evidence="2" id="KW-1185">Reference proteome</keyword>
<dbReference type="Proteomes" id="UP001165960">
    <property type="component" value="Unassembled WGS sequence"/>
</dbReference>
<protein>
    <submittedName>
        <fullName evidence="1">Uncharacterized protein</fullName>
    </submittedName>
</protein>
<gene>
    <name evidence="1" type="ORF">DSO57_1009068</name>
</gene>
<proteinExistence type="predicted"/>
<evidence type="ECO:0000313" key="1">
    <source>
        <dbReference type="EMBL" id="KAJ9050984.1"/>
    </source>
</evidence>
<evidence type="ECO:0000313" key="2">
    <source>
        <dbReference type="Proteomes" id="UP001165960"/>
    </source>
</evidence>
<dbReference type="EMBL" id="QTSX02007128">
    <property type="protein sequence ID" value="KAJ9050984.1"/>
    <property type="molecule type" value="Genomic_DNA"/>
</dbReference>
<comment type="caution">
    <text evidence="1">The sequence shown here is derived from an EMBL/GenBank/DDBJ whole genome shotgun (WGS) entry which is preliminary data.</text>
</comment>
<reference evidence="1" key="1">
    <citation type="submission" date="2022-04" db="EMBL/GenBank/DDBJ databases">
        <title>Genome of the entomopathogenic fungus Entomophthora muscae.</title>
        <authorList>
            <person name="Elya C."/>
            <person name="Lovett B.R."/>
            <person name="Lee E."/>
            <person name="Macias A.M."/>
            <person name="Hajek A.E."/>
            <person name="De Bivort B.L."/>
            <person name="Kasson M.T."/>
            <person name="De Fine Licht H.H."/>
            <person name="Stajich J.E."/>
        </authorList>
    </citation>
    <scope>NUCLEOTIDE SEQUENCE</scope>
    <source>
        <strain evidence="1">Berkeley</strain>
    </source>
</reference>
<organism evidence="1 2">
    <name type="scientific">Entomophthora muscae</name>
    <dbReference type="NCBI Taxonomy" id="34485"/>
    <lineage>
        <taxon>Eukaryota</taxon>
        <taxon>Fungi</taxon>
        <taxon>Fungi incertae sedis</taxon>
        <taxon>Zoopagomycota</taxon>
        <taxon>Entomophthoromycotina</taxon>
        <taxon>Entomophthoromycetes</taxon>
        <taxon>Entomophthorales</taxon>
        <taxon>Entomophthoraceae</taxon>
        <taxon>Entomophthora</taxon>
    </lineage>
</organism>